<feature type="compositionally biased region" description="Basic residues" evidence="1">
    <location>
        <begin position="66"/>
        <end position="79"/>
    </location>
</feature>
<comment type="caution">
    <text evidence="2">The sequence shown here is derived from an EMBL/GenBank/DDBJ whole genome shotgun (WGS) entry which is preliminary data.</text>
</comment>
<organism evidence="2 3">
    <name type="scientific">Stephania cephalantha</name>
    <dbReference type="NCBI Taxonomy" id="152367"/>
    <lineage>
        <taxon>Eukaryota</taxon>
        <taxon>Viridiplantae</taxon>
        <taxon>Streptophyta</taxon>
        <taxon>Embryophyta</taxon>
        <taxon>Tracheophyta</taxon>
        <taxon>Spermatophyta</taxon>
        <taxon>Magnoliopsida</taxon>
        <taxon>Ranunculales</taxon>
        <taxon>Menispermaceae</taxon>
        <taxon>Menispermoideae</taxon>
        <taxon>Cissampelideae</taxon>
        <taxon>Stephania</taxon>
    </lineage>
</organism>
<evidence type="ECO:0000313" key="3">
    <source>
        <dbReference type="Proteomes" id="UP001419268"/>
    </source>
</evidence>
<gene>
    <name evidence="2" type="ORF">Scep_004450</name>
</gene>
<protein>
    <submittedName>
        <fullName evidence="2">Uncharacterized protein</fullName>
    </submittedName>
</protein>
<dbReference type="EMBL" id="JBBNAG010000002">
    <property type="protein sequence ID" value="KAK9157876.1"/>
    <property type="molecule type" value="Genomic_DNA"/>
</dbReference>
<evidence type="ECO:0000256" key="1">
    <source>
        <dbReference type="SAM" id="MobiDB-lite"/>
    </source>
</evidence>
<proteinExistence type="predicted"/>
<keyword evidence="3" id="KW-1185">Reference proteome</keyword>
<name>A0AAP0KSN2_9MAGN</name>
<feature type="region of interest" description="Disordered" evidence="1">
    <location>
        <begin position="62"/>
        <end position="99"/>
    </location>
</feature>
<sequence>MERDTEEEEEGGDYKSFLGGAVHTRVETEKRRVRELTEQERGFQAAAMAAVRGGISVAVVRGGKQCQRKQRRRDLRHGQRGGGAEAMQRIPRQRSGRRR</sequence>
<reference evidence="2 3" key="1">
    <citation type="submission" date="2024-01" db="EMBL/GenBank/DDBJ databases">
        <title>Genome assemblies of Stephania.</title>
        <authorList>
            <person name="Yang L."/>
        </authorList>
    </citation>
    <scope>NUCLEOTIDE SEQUENCE [LARGE SCALE GENOMIC DNA]</scope>
    <source>
        <strain evidence="2">JXDWG</strain>
        <tissue evidence="2">Leaf</tissue>
    </source>
</reference>
<feature type="compositionally biased region" description="Acidic residues" evidence="1">
    <location>
        <begin position="1"/>
        <end position="11"/>
    </location>
</feature>
<feature type="region of interest" description="Disordered" evidence="1">
    <location>
        <begin position="1"/>
        <end position="36"/>
    </location>
</feature>
<dbReference type="AlphaFoldDB" id="A0AAP0KSN2"/>
<evidence type="ECO:0000313" key="2">
    <source>
        <dbReference type="EMBL" id="KAK9157876.1"/>
    </source>
</evidence>
<feature type="compositionally biased region" description="Basic and acidic residues" evidence="1">
    <location>
        <begin position="24"/>
        <end position="36"/>
    </location>
</feature>
<dbReference type="Proteomes" id="UP001419268">
    <property type="component" value="Unassembled WGS sequence"/>
</dbReference>
<accession>A0AAP0KSN2</accession>